<dbReference type="SUPFAM" id="SSF48498">
    <property type="entry name" value="Tetracyclin repressor-like, C-terminal domain"/>
    <property type="match status" value="1"/>
</dbReference>
<protein>
    <recommendedName>
        <fullName evidence="3">HTH tetR-type domain-containing protein</fullName>
    </recommendedName>
</protein>
<dbReference type="GO" id="GO:0003677">
    <property type="term" value="F:DNA binding"/>
    <property type="evidence" value="ECO:0007669"/>
    <property type="project" value="UniProtKB-UniRule"/>
</dbReference>
<dbReference type="AlphaFoldDB" id="A0A0Q2UJ75"/>
<dbReference type="InterPro" id="IPR036271">
    <property type="entry name" value="Tet_transcr_reg_TetR-rel_C_sf"/>
</dbReference>
<dbReference type="InterPro" id="IPR001647">
    <property type="entry name" value="HTH_TetR"/>
</dbReference>
<dbReference type="SUPFAM" id="SSF46689">
    <property type="entry name" value="Homeodomain-like"/>
    <property type="match status" value="1"/>
</dbReference>
<evidence type="ECO:0000259" key="3">
    <source>
        <dbReference type="PROSITE" id="PS50977"/>
    </source>
</evidence>
<dbReference type="PANTHER" id="PTHR47691">
    <property type="entry name" value="REGULATOR-RELATED"/>
    <property type="match status" value="1"/>
</dbReference>
<dbReference type="SUPFAM" id="SSF52540">
    <property type="entry name" value="P-loop containing nucleoside triphosphate hydrolases"/>
    <property type="match status" value="1"/>
</dbReference>
<dbReference type="Pfam" id="PF00440">
    <property type="entry name" value="TetR_N"/>
    <property type="match status" value="1"/>
</dbReference>
<organism evidence="4 5">
    <name type="scientific">Mycobacterium gordonae</name>
    <dbReference type="NCBI Taxonomy" id="1778"/>
    <lineage>
        <taxon>Bacteria</taxon>
        <taxon>Bacillati</taxon>
        <taxon>Actinomycetota</taxon>
        <taxon>Actinomycetes</taxon>
        <taxon>Mycobacteriales</taxon>
        <taxon>Mycobacteriaceae</taxon>
        <taxon>Mycobacterium</taxon>
    </lineage>
</organism>
<dbReference type="InterPro" id="IPR027417">
    <property type="entry name" value="P-loop_NTPase"/>
</dbReference>
<name>A0A0Q2UJ75_MYCGO</name>
<sequence>MKREHLLRAAADFVSRRPAATQDEIAAAVGVSRATLHRHFAGREALLEALDQLAIAELRDALETSGWQDISPVDGLRQLVAACEPVASYVAMLHTRNTASEQLQSSFGWHEITTEIEEFFLRGQHAGVFRPDVTAAWLTEAFYSLVCGAGWSIQLGRAASRDFTSMITELLMHGVRTATRGNLPTPLAGFVGREAELSELAELIATSRLVTLTGIGGIGKSTLALQAARQHVADFRGGVWLIELGELKDDELLAAVAAAALGIRDLSTRPLIEVMVEALADREALLVLDNCEHVLDAAAQFAQTLLSGCPRLRILATSREFLDLDAEAVLPVPPLPVPDTDHLPSYHELARCDAVALFLKHARASQRSFQLTERNAPAVARICTQLDGLPLAIELAAPLLRTMAVEQIAARISNRFKLLSHSKRGAPSRQQTLNWCITWSYQRCTESERKLWAGLSVFAGSFEPQAVQHICAPDIPEEKLLETLCALEDKSILIRTSADDVVCFRQLATLREYGHHQLSAHEQAELRQRHLDWYRQLAGQAGLEWYGEHQLDWLRRLRREMPNLREAMRFAQAAAPSTALQMATNLRGLWTAVGMLQQGRRAIEQALEALPAKPCAQRLHAVNAVAELAVLGVDMPTLTARQAEARDLLATVTDHNALAHFKANEAALGLLTAQLDHAQRFAQESLDIADDPSVQIYALLVMIGASAAANDAHIAVAHAEHGLALSEARGHDIVLRTYLLAALSLSRLALGQLDRAEQDVREGLHLSQMISDTVTCATFLETASWIAAARQDPRRAAVLMAAAGAISRAAGAGSAVSARVGPFHESCERQVREQLSKADYRNASNEGRSLSLDEAAAIVLEEGI</sequence>
<dbReference type="EMBL" id="LKTM01000008">
    <property type="protein sequence ID" value="KQH80808.1"/>
    <property type="molecule type" value="Genomic_DNA"/>
</dbReference>
<evidence type="ECO:0000256" key="2">
    <source>
        <dbReference type="PROSITE-ProRule" id="PRU00335"/>
    </source>
</evidence>
<reference evidence="4 5" key="1">
    <citation type="submission" date="2015-10" db="EMBL/GenBank/DDBJ databases">
        <title>Mycobacterium gordonae draft genome assembly.</title>
        <authorList>
            <person name="Ustinova V."/>
            <person name="Smirnova T."/>
            <person name="Blagodatskikh K."/>
            <person name="Varlamov D."/>
            <person name="Larionova E."/>
            <person name="Chernousova L."/>
        </authorList>
    </citation>
    <scope>NUCLEOTIDE SEQUENCE [LARGE SCALE GENOMIC DNA]</scope>
    <source>
        <strain evidence="4 5">CTRI 14-8773</strain>
    </source>
</reference>
<accession>A0A0Q2UJ75</accession>
<dbReference type="GO" id="GO:0043531">
    <property type="term" value="F:ADP binding"/>
    <property type="evidence" value="ECO:0007669"/>
    <property type="project" value="InterPro"/>
</dbReference>
<feature type="DNA-binding region" description="H-T-H motif" evidence="2">
    <location>
        <begin position="21"/>
        <end position="40"/>
    </location>
</feature>
<comment type="caution">
    <text evidence="4">The sequence shown here is derived from an EMBL/GenBank/DDBJ whole genome shotgun (WGS) entry which is preliminary data.</text>
</comment>
<dbReference type="RefSeq" id="WP_055576352.1">
    <property type="nucleotide sequence ID" value="NZ_LKTM01000008.1"/>
</dbReference>
<proteinExistence type="predicted"/>
<evidence type="ECO:0000313" key="5">
    <source>
        <dbReference type="Proteomes" id="UP000051677"/>
    </source>
</evidence>
<dbReference type="InterPro" id="IPR009057">
    <property type="entry name" value="Homeodomain-like_sf"/>
</dbReference>
<dbReference type="PRINTS" id="PR00364">
    <property type="entry name" value="DISEASERSIST"/>
</dbReference>
<dbReference type="Gene3D" id="3.40.50.300">
    <property type="entry name" value="P-loop containing nucleotide triphosphate hydrolases"/>
    <property type="match status" value="1"/>
</dbReference>
<evidence type="ECO:0000256" key="1">
    <source>
        <dbReference type="ARBA" id="ARBA00023125"/>
    </source>
</evidence>
<dbReference type="PROSITE" id="PS50977">
    <property type="entry name" value="HTH_TETR_2"/>
    <property type="match status" value="1"/>
</dbReference>
<keyword evidence="1 2" id="KW-0238">DNA-binding</keyword>
<dbReference type="Gene3D" id="1.10.357.10">
    <property type="entry name" value="Tetracycline Repressor, domain 2"/>
    <property type="match status" value="1"/>
</dbReference>
<dbReference type="OrthoDB" id="136365at2"/>
<feature type="domain" description="HTH tetR-type" evidence="3">
    <location>
        <begin position="1"/>
        <end position="58"/>
    </location>
</feature>
<gene>
    <name evidence="4" type="ORF">AO501_20260</name>
</gene>
<evidence type="ECO:0000313" key="4">
    <source>
        <dbReference type="EMBL" id="KQH80808.1"/>
    </source>
</evidence>
<dbReference type="Proteomes" id="UP000051677">
    <property type="component" value="Unassembled WGS sequence"/>
</dbReference>
<dbReference type="PANTHER" id="PTHR47691:SF3">
    <property type="entry name" value="HTH-TYPE TRANSCRIPTIONAL REGULATOR RV0890C-RELATED"/>
    <property type="match status" value="1"/>
</dbReference>